<dbReference type="RefSeq" id="WP_119668176.1">
    <property type="nucleotide sequence ID" value="NZ_QXED01000003.1"/>
</dbReference>
<evidence type="ECO:0000256" key="3">
    <source>
        <dbReference type="ARBA" id="ARBA00022801"/>
    </source>
</evidence>
<reference evidence="6 7" key="1">
    <citation type="submission" date="2018-08" db="EMBL/GenBank/DDBJ databases">
        <title>Fibrisoma montanum sp. nov., isolated from Danxia mountain soil.</title>
        <authorList>
            <person name="Huang Y."/>
        </authorList>
    </citation>
    <scope>NUCLEOTIDE SEQUENCE [LARGE SCALE GENOMIC DNA]</scope>
    <source>
        <strain evidence="6 7">HYT19</strain>
    </source>
</reference>
<dbReference type="PROSITE" id="PS00523">
    <property type="entry name" value="SULFATASE_1"/>
    <property type="match status" value="1"/>
</dbReference>
<feature type="domain" description="Sulfatase N-terminal" evidence="5">
    <location>
        <begin position="28"/>
        <end position="332"/>
    </location>
</feature>
<dbReference type="CDD" id="cd16146">
    <property type="entry name" value="ARS_like"/>
    <property type="match status" value="1"/>
</dbReference>
<organism evidence="6 7">
    <name type="scientific">Fibrisoma montanum</name>
    <dbReference type="NCBI Taxonomy" id="2305895"/>
    <lineage>
        <taxon>Bacteria</taxon>
        <taxon>Pseudomonadati</taxon>
        <taxon>Bacteroidota</taxon>
        <taxon>Cytophagia</taxon>
        <taxon>Cytophagales</taxon>
        <taxon>Spirosomataceae</taxon>
        <taxon>Fibrisoma</taxon>
    </lineage>
</organism>
<name>A0A418MC98_9BACT</name>
<dbReference type="InterPro" id="IPR017850">
    <property type="entry name" value="Alkaline_phosphatase_core_sf"/>
</dbReference>
<sequence length="591" mass="65943">MNARSLLTVAVLLPLGWRPSGEPPQPRPNILLILTDDMGYGDYSLAGNPHLHTPNLDRLAREGVRFTNFYVSPVCAPTRASLLTGRYHQRTGVRSVTNGFETIAPDETTLAEILHRAGYRTGLFGKWHLGENYPSLPNAQGFGTYIGFRTGHFDHYVNPTLERNGQPYPTQGYITDVLTDEAIRFVDQAEGGKPFFCYLPYNAPHTPLDVADRYVQAFRAKGLSDNVARVYGMIKNLDENVGRLLAHLDQRDLTSNTIVIFLSDNGPIWRTNRPDDVRYNAGLRDKKFSVYEGGIRTQCFVRWPGHISANRAEEAVAAHIDLLPTLLDLGGIAQPKPVAMDGRSLRPLLEASPQAWPERTLYLNYALKTLHEPAPYPGGMARTQRYKMVNGTELYDLQADPAEARNVADQHPALLHRLDSLYRQWWQQTHAQRGFRRLPIPVGYAEANPVTLTPHLGRARGGLRYLGDRGIIDGKRVIGPHPEGVDGDWLSGWTSSQDEVYWNLAITRPGTYDVALTLRAQTDTSDPVVQVRVGNRSVEKSLATLKPGEWSPRLLGRLTLNAGPATLTVRATNRTGGDPIDLKNVQLYRLK</sequence>
<dbReference type="Gene3D" id="3.40.720.10">
    <property type="entry name" value="Alkaline Phosphatase, subunit A"/>
    <property type="match status" value="1"/>
</dbReference>
<gene>
    <name evidence="6" type="ORF">DYU11_13435</name>
</gene>
<keyword evidence="4" id="KW-0106">Calcium</keyword>
<accession>A0A418MC98</accession>
<dbReference type="Proteomes" id="UP000283523">
    <property type="component" value="Unassembled WGS sequence"/>
</dbReference>
<comment type="caution">
    <text evidence="6">The sequence shown here is derived from an EMBL/GenBank/DDBJ whole genome shotgun (WGS) entry which is preliminary data.</text>
</comment>
<dbReference type="InterPro" id="IPR000917">
    <property type="entry name" value="Sulfatase_N"/>
</dbReference>
<keyword evidence="3" id="KW-0378">Hydrolase</keyword>
<keyword evidence="2" id="KW-0479">Metal-binding</keyword>
<dbReference type="Gene3D" id="2.60.120.260">
    <property type="entry name" value="Galactose-binding domain-like"/>
    <property type="match status" value="1"/>
</dbReference>
<dbReference type="EMBL" id="QXED01000003">
    <property type="protein sequence ID" value="RIV23960.1"/>
    <property type="molecule type" value="Genomic_DNA"/>
</dbReference>
<comment type="similarity">
    <text evidence="1">Belongs to the sulfatase family.</text>
</comment>
<dbReference type="PANTHER" id="PTHR42693">
    <property type="entry name" value="ARYLSULFATASE FAMILY MEMBER"/>
    <property type="match status" value="1"/>
</dbReference>
<dbReference type="PANTHER" id="PTHR42693:SF53">
    <property type="entry name" value="ENDO-4-O-SULFATASE"/>
    <property type="match status" value="1"/>
</dbReference>
<dbReference type="InterPro" id="IPR050738">
    <property type="entry name" value="Sulfatase"/>
</dbReference>
<dbReference type="GO" id="GO:0004065">
    <property type="term" value="F:arylsulfatase activity"/>
    <property type="evidence" value="ECO:0007669"/>
    <property type="project" value="TreeGrafter"/>
</dbReference>
<evidence type="ECO:0000256" key="2">
    <source>
        <dbReference type="ARBA" id="ARBA00022723"/>
    </source>
</evidence>
<dbReference type="GO" id="GO:0046872">
    <property type="term" value="F:metal ion binding"/>
    <property type="evidence" value="ECO:0007669"/>
    <property type="project" value="UniProtKB-KW"/>
</dbReference>
<evidence type="ECO:0000259" key="5">
    <source>
        <dbReference type="Pfam" id="PF00884"/>
    </source>
</evidence>
<dbReference type="OrthoDB" id="9764377at2"/>
<dbReference type="InterPro" id="IPR024607">
    <property type="entry name" value="Sulfatase_CS"/>
</dbReference>
<evidence type="ECO:0000313" key="6">
    <source>
        <dbReference type="EMBL" id="RIV23960.1"/>
    </source>
</evidence>
<evidence type="ECO:0000256" key="1">
    <source>
        <dbReference type="ARBA" id="ARBA00008779"/>
    </source>
</evidence>
<dbReference type="Gene3D" id="3.30.1120.10">
    <property type="match status" value="1"/>
</dbReference>
<dbReference type="SUPFAM" id="SSF53649">
    <property type="entry name" value="Alkaline phosphatase-like"/>
    <property type="match status" value="1"/>
</dbReference>
<proteinExistence type="inferred from homology"/>
<evidence type="ECO:0000313" key="7">
    <source>
        <dbReference type="Proteomes" id="UP000283523"/>
    </source>
</evidence>
<dbReference type="AlphaFoldDB" id="A0A418MC98"/>
<evidence type="ECO:0000256" key="4">
    <source>
        <dbReference type="ARBA" id="ARBA00022837"/>
    </source>
</evidence>
<dbReference type="Pfam" id="PF00884">
    <property type="entry name" value="Sulfatase"/>
    <property type="match status" value="1"/>
</dbReference>
<protein>
    <submittedName>
        <fullName evidence="6">DUF4976 domain-containing protein</fullName>
    </submittedName>
</protein>
<keyword evidence="7" id="KW-1185">Reference proteome</keyword>